<evidence type="ECO:0000313" key="3">
    <source>
        <dbReference type="Proteomes" id="UP000004994"/>
    </source>
</evidence>
<evidence type="ECO:0008006" key="4">
    <source>
        <dbReference type="Google" id="ProtNLM"/>
    </source>
</evidence>
<dbReference type="SUPFAM" id="SSF56672">
    <property type="entry name" value="DNA/RNA polymerases"/>
    <property type="match status" value="1"/>
</dbReference>
<dbReference type="PANTHER" id="PTHR33064">
    <property type="entry name" value="POL PROTEIN"/>
    <property type="match status" value="1"/>
</dbReference>
<evidence type="ECO:0000256" key="1">
    <source>
        <dbReference type="SAM" id="SignalP"/>
    </source>
</evidence>
<dbReference type="AlphaFoldDB" id="A0A3Q7IFM9"/>
<dbReference type="Proteomes" id="UP000004994">
    <property type="component" value="Chromosome 10"/>
</dbReference>
<dbReference type="STRING" id="4081.A0A3Q7IFM9"/>
<dbReference type="InParanoid" id="A0A3Q7IFM9"/>
<dbReference type="PANTHER" id="PTHR33064:SF37">
    <property type="entry name" value="RIBONUCLEASE H"/>
    <property type="match status" value="1"/>
</dbReference>
<keyword evidence="1" id="KW-0732">Signal</keyword>
<accession>A0A3Q7IFM9</accession>
<proteinExistence type="predicted"/>
<dbReference type="InterPro" id="IPR043128">
    <property type="entry name" value="Rev_trsase/Diguanyl_cyclase"/>
</dbReference>
<sequence>MNSIFGLLLLRYVLSDLGTTFAALNSSHVISCKGLEVDHSKISAIKQWSVLTNAKRVWSFLEITGNYRLLIKEYTTIAKPFKWGSIEHLAFDTLKGKLSCTPVLGLPYFT</sequence>
<organism evidence="2">
    <name type="scientific">Solanum lycopersicum</name>
    <name type="common">Tomato</name>
    <name type="synonym">Lycopersicon esculentum</name>
    <dbReference type="NCBI Taxonomy" id="4081"/>
    <lineage>
        <taxon>Eukaryota</taxon>
        <taxon>Viridiplantae</taxon>
        <taxon>Streptophyta</taxon>
        <taxon>Embryophyta</taxon>
        <taxon>Tracheophyta</taxon>
        <taxon>Spermatophyta</taxon>
        <taxon>Magnoliopsida</taxon>
        <taxon>eudicotyledons</taxon>
        <taxon>Gunneridae</taxon>
        <taxon>Pentapetalae</taxon>
        <taxon>asterids</taxon>
        <taxon>lamiids</taxon>
        <taxon>Solanales</taxon>
        <taxon>Solanaceae</taxon>
        <taxon>Solanoideae</taxon>
        <taxon>Solaneae</taxon>
        <taxon>Solanum</taxon>
        <taxon>Solanum subgen. Lycopersicon</taxon>
    </lineage>
</organism>
<feature type="signal peptide" evidence="1">
    <location>
        <begin position="1"/>
        <end position="15"/>
    </location>
</feature>
<reference evidence="2" key="1">
    <citation type="journal article" date="2012" name="Nature">
        <title>The tomato genome sequence provides insights into fleshy fruit evolution.</title>
        <authorList>
            <consortium name="Tomato Genome Consortium"/>
        </authorList>
    </citation>
    <scope>NUCLEOTIDE SEQUENCE [LARGE SCALE GENOMIC DNA]</scope>
    <source>
        <strain evidence="2">cv. Heinz 1706</strain>
    </source>
</reference>
<dbReference type="EnsemblPlants" id="Solyc10g046845.1.1">
    <property type="protein sequence ID" value="Solyc10g046845.1.1"/>
    <property type="gene ID" value="Solyc10g046845.1"/>
</dbReference>
<keyword evidence="3" id="KW-1185">Reference proteome</keyword>
<dbReference type="InterPro" id="IPR051320">
    <property type="entry name" value="Viral_Replic_Matur_Polypro"/>
</dbReference>
<name>A0A3Q7IFM9_SOLLC</name>
<evidence type="ECO:0000313" key="2">
    <source>
        <dbReference type="EnsemblPlants" id="Solyc10g046845.1.1"/>
    </source>
</evidence>
<dbReference type="Gene3D" id="3.30.70.270">
    <property type="match status" value="1"/>
</dbReference>
<dbReference type="InterPro" id="IPR043502">
    <property type="entry name" value="DNA/RNA_pol_sf"/>
</dbReference>
<dbReference type="Gramene" id="Solyc10g046845.1.1">
    <property type="protein sequence ID" value="Solyc10g046845.1.1"/>
    <property type="gene ID" value="Solyc10g046845.1"/>
</dbReference>
<protein>
    <recommendedName>
        <fullName evidence="4">Secreted protein</fullName>
    </recommendedName>
</protein>
<feature type="chain" id="PRO_5018637892" description="Secreted protein" evidence="1">
    <location>
        <begin position="16"/>
        <end position="110"/>
    </location>
</feature>
<reference evidence="2" key="2">
    <citation type="submission" date="2019-01" db="UniProtKB">
        <authorList>
            <consortium name="EnsemblPlants"/>
        </authorList>
    </citation>
    <scope>IDENTIFICATION</scope>
    <source>
        <strain evidence="2">cv. Heinz 1706</strain>
    </source>
</reference>